<name>A0ABN8IZ01_9NEOP</name>
<dbReference type="Gene3D" id="1.25.10.10">
    <property type="entry name" value="Leucine-rich Repeat Variant"/>
    <property type="match status" value="1"/>
</dbReference>
<gene>
    <name evidence="1" type="ORF">IPOD504_LOCUS15225</name>
</gene>
<keyword evidence="2" id="KW-1185">Reference proteome</keyword>
<dbReference type="EMBL" id="OW152818">
    <property type="protein sequence ID" value="CAH2071682.1"/>
    <property type="molecule type" value="Genomic_DNA"/>
</dbReference>
<dbReference type="InterPro" id="IPR016024">
    <property type="entry name" value="ARM-type_fold"/>
</dbReference>
<reference evidence="1" key="1">
    <citation type="submission" date="2022-03" db="EMBL/GenBank/DDBJ databases">
        <authorList>
            <person name="Martin H S."/>
        </authorList>
    </citation>
    <scope>NUCLEOTIDE SEQUENCE</scope>
</reference>
<evidence type="ECO:0000313" key="2">
    <source>
        <dbReference type="Proteomes" id="UP000837857"/>
    </source>
</evidence>
<organism evidence="1 2">
    <name type="scientific">Iphiclides podalirius</name>
    <name type="common">scarce swallowtail</name>
    <dbReference type="NCBI Taxonomy" id="110791"/>
    <lineage>
        <taxon>Eukaryota</taxon>
        <taxon>Metazoa</taxon>
        <taxon>Ecdysozoa</taxon>
        <taxon>Arthropoda</taxon>
        <taxon>Hexapoda</taxon>
        <taxon>Insecta</taxon>
        <taxon>Pterygota</taxon>
        <taxon>Neoptera</taxon>
        <taxon>Endopterygota</taxon>
        <taxon>Lepidoptera</taxon>
        <taxon>Glossata</taxon>
        <taxon>Ditrysia</taxon>
        <taxon>Papilionoidea</taxon>
        <taxon>Papilionidae</taxon>
        <taxon>Papilioninae</taxon>
        <taxon>Iphiclides</taxon>
    </lineage>
</organism>
<sequence length="234" mass="27111">MEKLHGKLTSSCYKRYPGQIEVYHNIVKDIKTYNVSVVPSKILPASLHLIDDYIVENKLKGLECCLSVLNCLNEEHFHEGNYYEVIYLTLKKVMSEKDIQVTNLAFQCLTALYDNIPTADKHKKLDDMFATVLDELYMESNLYRKSECLKFTRTIISIHKVNCANSSIFQTIIADNLDLCCNEAVSEILLHITLLTLKEWIKYCWCIWEFSAGQKILSNLLKILYCCNDVLFLE</sequence>
<accession>A0ABN8IZ01</accession>
<dbReference type="Proteomes" id="UP000837857">
    <property type="component" value="Chromosome 6"/>
</dbReference>
<protein>
    <submittedName>
        <fullName evidence="1">Uncharacterized protein</fullName>
    </submittedName>
</protein>
<dbReference type="SUPFAM" id="SSF48371">
    <property type="entry name" value="ARM repeat"/>
    <property type="match status" value="1"/>
</dbReference>
<proteinExistence type="predicted"/>
<dbReference type="InterPro" id="IPR011989">
    <property type="entry name" value="ARM-like"/>
</dbReference>
<feature type="non-terminal residue" evidence="1">
    <location>
        <position position="234"/>
    </location>
</feature>
<evidence type="ECO:0000313" key="1">
    <source>
        <dbReference type="EMBL" id="CAH2071682.1"/>
    </source>
</evidence>